<evidence type="ECO:0000256" key="2">
    <source>
        <dbReference type="SAM" id="MobiDB-lite"/>
    </source>
</evidence>
<organism evidence="4 5">
    <name type="scientific">Microbispora siamensis</name>
    <dbReference type="NCBI Taxonomy" id="564413"/>
    <lineage>
        <taxon>Bacteria</taxon>
        <taxon>Bacillati</taxon>
        <taxon>Actinomycetota</taxon>
        <taxon>Actinomycetes</taxon>
        <taxon>Streptosporangiales</taxon>
        <taxon>Streptosporangiaceae</taxon>
        <taxon>Microbispora</taxon>
    </lineage>
</organism>
<comment type="caution">
    <text evidence="4">The sequence shown here is derived from an EMBL/GenBank/DDBJ whole genome shotgun (WGS) entry which is preliminary data.</text>
</comment>
<evidence type="ECO:0000313" key="5">
    <source>
        <dbReference type="Proteomes" id="UP000660454"/>
    </source>
</evidence>
<reference evidence="4 5" key="1">
    <citation type="submission" date="2021-01" db="EMBL/GenBank/DDBJ databases">
        <title>Whole genome shotgun sequence of Microbispora siamensis NBRC 104113.</title>
        <authorList>
            <person name="Komaki H."/>
            <person name="Tamura T."/>
        </authorList>
    </citation>
    <scope>NUCLEOTIDE SEQUENCE [LARGE SCALE GENOMIC DNA]</scope>
    <source>
        <strain evidence="4 5">NBRC 104113</strain>
    </source>
</reference>
<dbReference type="Pfam" id="PF20434">
    <property type="entry name" value="BD-FAE"/>
    <property type="match status" value="1"/>
</dbReference>
<dbReference type="InterPro" id="IPR029058">
    <property type="entry name" value="AB_hydrolase_fold"/>
</dbReference>
<dbReference type="EMBL" id="BOOF01000003">
    <property type="protein sequence ID" value="GIH60074.1"/>
    <property type="molecule type" value="Genomic_DNA"/>
</dbReference>
<dbReference type="Gene3D" id="3.40.50.1820">
    <property type="entry name" value="alpha/beta hydrolase"/>
    <property type="match status" value="1"/>
</dbReference>
<dbReference type="InterPro" id="IPR050300">
    <property type="entry name" value="GDXG_lipolytic_enzyme"/>
</dbReference>
<sequence>MSPRPRGRALPGVLTRPAAPPDRVIRYGDHPDQIIDVRQDGDRPDAPVVVLLHGGFWQAAYDRCHTRPMADELARNGYVVCTPEYRRIGQPGGGHPGTFDDVAAAVDAVLTDPPAGGGVVLAGHSAGGHLALWSALRHRLPATSRWHARLRIRGCVALAPIADLGRAIELGLGDGAGRELLADRLGLLAETDPMRLLPYGPGTLVLVHGTADRLVPVELSRRFAAGEPSATLIELEGAGHFGLIEPLSRSWPAVLDAIGLVAGRAALPRPLRT</sequence>
<proteinExistence type="predicted"/>
<evidence type="ECO:0000313" key="4">
    <source>
        <dbReference type="EMBL" id="GIH60074.1"/>
    </source>
</evidence>
<accession>A0ABQ4GFA2</accession>
<keyword evidence="1" id="KW-0378">Hydrolase</keyword>
<dbReference type="RefSeq" id="WP_204047161.1">
    <property type="nucleotide sequence ID" value="NZ_BOOF01000003.1"/>
</dbReference>
<evidence type="ECO:0000256" key="1">
    <source>
        <dbReference type="ARBA" id="ARBA00022801"/>
    </source>
</evidence>
<dbReference type="SUPFAM" id="SSF53474">
    <property type="entry name" value="alpha/beta-Hydrolases"/>
    <property type="match status" value="1"/>
</dbReference>
<dbReference type="PANTHER" id="PTHR48081">
    <property type="entry name" value="AB HYDROLASE SUPERFAMILY PROTEIN C4A8.06C"/>
    <property type="match status" value="1"/>
</dbReference>
<name>A0ABQ4GFA2_9ACTN</name>
<dbReference type="InterPro" id="IPR049492">
    <property type="entry name" value="BD-FAE-like_dom"/>
</dbReference>
<evidence type="ECO:0000259" key="3">
    <source>
        <dbReference type="Pfam" id="PF20434"/>
    </source>
</evidence>
<gene>
    <name evidence="4" type="ORF">Msi02_08910</name>
</gene>
<keyword evidence="5" id="KW-1185">Reference proteome</keyword>
<feature type="region of interest" description="Disordered" evidence="2">
    <location>
        <begin position="1"/>
        <end position="20"/>
    </location>
</feature>
<protein>
    <submittedName>
        <fullName evidence="4">Lipase</fullName>
    </submittedName>
</protein>
<feature type="domain" description="BD-FAE-like" evidence="3">
    <location>
        <begin position="44"/>
        <end position="224"/>
    </location>
</feature>
<dbReference type="Proteomes" id="UP000660454">
    <property type="component" value="Unassembled WGS sequence"/>
</dbReference>